<evidence type="ECO:0000313" key="2">
    <source>
        <dbReference type="Proteomes" id="UP000663882"/>
    </source>
</evidence>
<accession>A0A814M4V4</accession>
<comment type="caution">
    <text evidence="1">The sequence shown here is derived from an EMBL/GenBank/DDBJ whole genome shotgun (WGS) entry which is preliminary data.</text>
</comment>
<reference evidence="1" key="1">
    <citation type="submission" date="2021-02" db="EMBL/GenBank/DDBJ databases">
        <authorList>
            <person name="Nowell W R."/>
        </authorList>
    </citation>
    <scope>NUCLEOTIDE SEQUENCE</scope>
</reference>
<dbReference type="EMBL" id="CAJNOO010000988">
    <property type="protein sequence ID" value="CAF1074873.1"/>
    <property type="molecule type" value="Genomic_DNA"/>
</dbReference>
<sequence>MLANLKEALISVLEKQQFQEPYCIIKWLDTRKIGIVAQKSVFLPSSIDVEDNASYLIDINGEKRLGKILVHGKIYRNNLKKEY</sequence>
<dbReference type="Proteomes" id="UP000663882">
    <property type="component" value="Unassembled WGS sequence"/>
</dbReference>
<dbReference type="AlphaFoldDB" id="A0A814M4V4"/>
<organism evidence="1 2">
    <name type="scientific">Rotaria sordida</name>
    <dbReference type="NCBI Taxonomy" id="392033"/>
    <lineage>
        <taxon>Eukaryota</taxon>
        <taxon>Metazoa</taxon>
        <taxon>Spiralia</taxon>
        <taxon>Gnathifera</taxon>
        <taxon>Rotifera</taxon>
        <taxon>Eurotatoria</taxon>
        <taxon>Bdelloidea</taxon>
        <taxon>Philodinida</taxon>
        <taxon>Philodinidae</taxon>
        <taxon>Rotaria</taxon>
    </lineage>
</organism>
<dbReference type="OrthoDB" id="10386104at2759"/>
<evidence type="ECO:0000313" key="1">
    <source>
        <dbReference type="EMBL" id="CAF1074873.1"/>
    </source>
</evidence>
<gene>
    <name evidence="1" type="ORF">RFH988_LOCUS17968</name>
</gene>
<proteinExistence type="predicted"/>
<name>A0A814M4V4_9BILA</name>
<protein>
    <submittedName>
        <fullName evidence="1">Uncharacterized protein</fullName>
    </submittedName>
</protein>